<dbReference type="SUPFAM" id="SSF55729">
    <property type="entry name" value="Acyl-CoA N-acyltransferases (Nat)"/>
    <property type="match status" value="1"/>
</dbReference>
<gene>
    <name evidence="2" type="ORF">EYB53_012085</name>
</gene>
<sequence>MKLTLRKYQSDHDYWNIRALLRELFLANDHREISWPLYRWDYWRWHVNENILKFDLSAAIFIWETAEGRLAAVLHPDGAGEAFLQVHPTCRCPELEVAMLSVAETQFATTQADGRQRLVVWAHENDQLRQDVLKRRGYARGNHPEYQRRREMSLPIPDVPTPAGYTLRALGDLDELRARSWLSWKVFHPHEPDEKYEGWAWYTNIQRAPLYRRDLDLVAVAPNGAFAAFCTLWYDEATRTAAFEPVGTHPEHQRTGLGKALMAEGLRRVRDLGATLCTVGSYTDAAGALYASLGFIEYDVSEPWVKAW</sequence>
<dbReference type="Gene3D" id="3.40.630.30">
    <property type="match status" value="1"/>
</dbReference>
<dbReference type="EMBL" id="SIJK02000019">
    <property type="protein sequence ID" value="MBP1466444.1"/>
    <property type="molecule type" value="Genomic_DNA"/>
</dbReference>
<organism evidence="2 3">
    <name type="scientific">Candidatus Chloroploca mongolica</name>
    <dbReference type="NCBI Taxonomy" id="2528176"/>
    <lineage>
        <taxon>Bacteria</taxon>
        <taxon>Bacillati</taxon>
        <taxon>Chloroflexota</taxon>
        <taxon>Chloroflexia</taxon>
        <taxon>Chloroflexales</taxon>
        <taxon>Chloroflexineae</taxon>
        <taxon>Oscillochloridaceae</taxon>
        <taxon>Candidatus Chloroploca</taxon>
    </lineage>
</organism>
<name>A0ABS4DAG6_9CHLR</name>
<dbReference type="InterPro" id="IPR016181">
    <property type="entry name" value="Acyl_CoA_acyltransferase"/>
</dbReference>
<dbReference type="CDD" id="cd04301">
    <property type="entry name" value="NAT_SF"/>
    <property type="match status" value="1"/>
</dbReference>
<keyword evidence="3" id="KW-1185">Reference proteome</keyword>
<dbReference type="Pfam" id="PF00583">
    <property type="entry name" value="Acetyltransf_1"/>
    <property type="match status" value="1"/>
</dbReference>
<protein>
    <submittedName>
        <fullName evidence="2">GNAT family N-acetyltransferase</fullName>
    </submittedName>
</protein>
<dbReference type="Proteomes" id="UP001193081">
    <property type="component" value="Unassembled WGS sequence"/>
</dbReference>
<evidence type="ECO:0000313" key="3">
    <source>
        <dbReference type="Proteomes" id="UP001193081"/>
    </source>
</evidence>
<evidence type="ECO:0000259" key="1">
    <source>
        <dbReference type="PROSITE" id="PS51186"/>
    </source>
</evidence>
<reference evidence="2 3" key="1">
    <citation type="submission" date="2021-03" db="EMBL/GenBank/DDBJ databases">
        <authorList>
            <person name="Grouzdev D.S."/>
        </authorList>
    </citation>
    <scope>NUCLEOTIDE SEQUENCE [LARGE SCALE GENOMIC DNA]</scope>
    <source>
        <strain evidence="2 3">M50-1</strain>
    </source>
</reference>
<proteinExistence type="predicted"/>
<feature type="domain" description="N-acetyltransferase" evidence="1">
    <location>
        <begin position="165"/>
        <end position="308"/>
    </location>
</feature>
<dbReference type="InterPro" id="IPR000182">
    <property type="entry name" value="GNAT_dom"/>
</dbReference>
<accession>A0ABS4DAG6</accession>
<dbReference type="RefSeq" id="WP_135478437.1">
    <property type="nucleotide sequence ID" value="NZ_SIJK02000019.1"/>
</dbReference>
<dbReference type="PROSITE" id="PS51186">
    <property type="entry name" value="GNAT"/>
    <property type="match status" value="1"/>
</dbReference>
<comment type="caution">
    <text evidence="2">The sequence shown here is derived from an EMBL/GenBank/DDBJ whole genome shotgun (WGS) entry which is preliminary data.</text>
</comment>
<evidence type="ECO:0000313" key="2">
    <source>
        <dbReference type="EMBL" id="MBP1466444.1"/>
    </source>
</evidence>